<dbReference type="Pfam" id="PF13326">
    <property type="entry name" value="PSII_Pbs27"/>
    <property type="match status" value="1"/>
</dbReference>
<evidence type="ECO:0000313" key="1">
    <source>
        <dbReference type="EMBL" id="KAK1387803.1"/>
    </source>
</evidence>
<dbReference type="PANTHER" id="PTHR34041:SF3">
    <property type="entry name" value="PHOTOSYSTEM II D1 PRECURSOR PROCESSING PROTEIN PSB27-H2, CHLOROPLASTIC"/>
    <property type="match status" value="1"/>
</dbReference>
<organism evidence="1 2">
    <name type="scientific">Heracleum sosnowskyi</name>
    <dbReference type="NCBI Taxonomy" id="360622"/>
    <lineage>
        <taxon>Eukaryota</taxon>
        <taxon>Viridiplantae</taxon>
        <taxon>Streptophyta</taxon>
        <taxon>Embryophyta</taxon>
        <taxon>Tracheophyta</taxon>
        <taxon>Spermatophyta</taxon>
        <taxon>Magnoliopsida</taxon>
        <taxon>eudicotyledons</taxon>
        <taxon>Gunneridae</taxon>
        <taxon>Pentapetalae</taxon>
        <taxon>asterids</taxon>
        <taxon>campanulids</taxon>
        <taxon>Apiales</taxon>
        <taxon>Apiaceae</taxon>
        <taxon>Apioideae</taxon>
        <taxon>apioid superclade</taxon>
        <taxon>Tordylieae</taxon>
        <taxon>Tordyliinae</taxon>
        <taxon>Heracleum</taxon>
    </lineage>
</organism>
<dbReference type="AlphaFoldDB" id="A0AAD8IME9"/>
<reference evidence="1" key="2">
    <citation type="submission" date="2023-05" db="EMBL/GenBank/DDBJ databases">
        <authorList>
            <person name="Schelkunov M.I."/>
        </authorList>
    </citation>
    <scope>NUCLEOTIDE SEQUENCE</scope>
    <source>
        <strain evidence="1">Hsosn_3</strain>
        <tissue evidence="1">Leaf</tissue>
    </source>
</reference>
<dbReference type="GO" id="GO:0010206">
    <property type="term" value="P:photosystem II repair"/>
    <property type="evidence" value="ECO:0007669"/>
    <property type="project" value="InterPro"/>
</dbReference>
<accession>A0AAD8IME9</accession>
<dbReference type="HAMAP" id="MF_01481">
    <property type="entry name" value="PSII_Psb27"/>
    <property type="match status" value="1"/>
</dbReference>
<dbReference type="GO" id="GO:0009523">
    <property type="term" value="C:photosystem II"/>
    <property type="evidence" value="ECO:0007669"/>
    <property type="project" value="InterPro"/>
</dbReference>
<dbReference type="Proteomes" id="UP001237642">
    <property type="component" value="Unassembled WGS sequence"/>
</dbReference>
<sequence length="224" mass="24791">MTHFLSNSSTVLTSSSRRMSGSVAWSPTVVCSVEKDGGFNGYKPEFRSRAILPCKKTLLHRRHVLVCGGASLVSVLTLNWPLIWSPAWAAEESTSQEGKDETVVDAIKSLFDPDEKTKSGKVLPKAYLKSAREVVKTLRDSVNEDPKDNAKFRRTADAAKASIRDYLGNWRGNQIVVKEESYVMLEKAIRSLASFYSKAGPSAALPEEVKSDILYDLNTAEEFL</sequence>
<dbReference type="EMBL" id="JAUIZM010000004">
    <property type="protein sequence ID" value="KAK1387803.1"/>
    <property type="molecule type" value="Genomic_DNA"/>
</dbReference>
<proteinExistence type="inferred from homology"/>
<reference evidence="1" key="1">
    <citation type="submission" date="2023-02" db="EMBL/GenBank/DDBJ databases">
        <title>Genome of toxic invasive species Heracleum sosnowskyi carries increased number of genes despite the absence of recent whole-genome duplications.</title>
        <authorList>
            <person name="Schelkunov M."/>
            <person name="Shtratnikova V."/>
            <person name="Makarenko M."/>
            <person name="Klepikova A."/>
            <person name="Omelchenko D."/>
            <person name="Novikova G."/>
            <person name="Obukhova E."/>
            <person name="Bogdanov V."/>
            <person name="Penin A."/>
            <person name="Logacheva M."/>
        </authorList>
    </citation>
    <scope>NUCLEOTIDE SEQUENCE</scope>
    <source>
        <strain evidence="1">Hsosn_3</strain>
        <tissue evidence="1">Leaf</tissue>
    </source>
</reference>
<dbReference type="PANTHER" id="PTHR34041">
    <property type="entry name" value="PHOTOSYSTEM II REPAIR PROTEIN PSB27-H1, CHLOROPLASTIC"/>
    <property type="match status" value="1"/>
</dbReference>
<protein>
    <submittedName>
        <fullName evidence="1">Photosystem II D1 processing protein PSB27-H2, chloroplastic</fullName>
    </submittedName>
</protein>
<dbReference type="GO" id="GO:0010207">
    <property type="term" value="P:photosystem II assembly"/>
    <property type="evidence" value="ECO:0007669"/>
    <property type="project" value="InterPro"/>
</dbReference>
<keyword evidence="2" id="KW-1185">Reference proteome</keyword>
<gene>
    <name evidence="1" type="ORF">POM88_015981</name>
</gene>
<comment type="caution">
    <text evidence="1">The sequence shown here is derived from an EMBL/GenBank/DDBJ whole genome shotgun (WGS) entry which is preliminary data.</text>
</comment>
<dbReference type="GO" id="GO:0009543">
    <property type="term" value="C:chloroplast thylakoid lumen"/>
    <property type="evidence" value="ECO:0007669"/>
    <property type="project" value="TreeGrafter"/>
</dbReference>
<name>A0AAD8IME9_9APIA</name>
<dbReference type="InterPro" id="IPR038450">
    <property type="entry name" value="PSII_Psb27_sf"/>
</dbReference>
<dbReference type="InterPro" id="IPR025585">
    <property type="entry name" value="PSII_Psb27"/>
</dbReference>
<dbReference type="FunFam" id="1.20.58.810:FF:000002">
    <property type="entry name" value="Photosystem II D1 processing protein PSB27-H2, chloroplastic"/>
    <property type="match status" value="1"/>
</dbReference>
<evidence type="ECO:0000313" key="2">
    <source>
        <dbReference type="Proteomes" id="UP001237642"/>
    </source>
</evidence>
<dbReference type="Gene3D" id="1.20.58.810">
    <property type="entry name" value="Photosystem II Pbs27"/>
    <property type="match status" value="1"/>
</dbReference>